<dbReference type="PROSITE" id="PS50009">
    <property type="entry name" value="RASGEF_CAT"/>
    <property type="match status" value="1"/>
</dbReference>
<dbReference type="Gene3D" id="1.20.870.10">
    <property type="entry name" value="Son of sevenless (SoS) protein Chain: S domain 1"/>
    <property type="match status" value="1"/>
</dbReference>
<dbReference type="GO" id="GO:0016491">
    <property type="term" value="F:oxidoreductase activity"/>
    <property type="evidence" value="ECO:0007669"/>
    <property type="project" value="InterPro"/>
</dbReference>
<proteinExistence type="predicted"/>
<dbReference type="PANTHER" id="PTHR37539">
    <property type="entry name" value="SECRETED PROTEIN-RELATED"/>
    <property type="match status" value="1"/>
</dbReference>
<dbReference type="InterPro" id="IPR023578">
    <property type="entry name" value="Ras_GEF_dom_sf"/>
</dbReference>
<keyword evidence="6" id="KW-1185">Reference proteome</keyword>
<feature type="compositionally biased region" description="Basic and acidic residues" evidence="2">
    <location>
        <begin position="77"/>
        <end position="92"/>
    </location>
</feature>
<feature type="compositionally biased region" description="Low complexity" evidence="2">
    <location>
        <begin position="562"/>
        <end position="579"/>
    </location>
</feature>
<dbReference type="Gene3D" id="1.10.840.10">
    <property type="entry name" value="Ras guanine-nucleotide exchange factors catalytic domain"/>
    <property type="match status" value="1"/>
</dbReference>
<dbReference type="InterPro" id="IPR027417">
    <property type="entry name" value="P-loop_NTPase"/>
</dbReference>
<dbReference type="OrthoDB" id="28357at2759"/>
<evidence type="ECO:0000313" key="5">
    <source>
        <dbReference type="EMBL" id="KXT07352.1"/>
    </source>
</evidence>
<dbReference type="InterPro" id="IPR036964">
    <property type="entry name" value="RASGEF_cat_dom_sf"/>
</dbReference>
<dbReference type="CDD" id="cd06224">
    <property type="entry name" value="REM"/>
    <property type="match status" value="1"/>
</dbReference>
<dbReference type="CDD" id="cd00882">
    <property type="entry name" value="Ras_like_GTPase"/>
    <property type="match status" value="1"/>
</dbReference>
<feature type="region of interest" description="Disordered" evidence="2">
    <location>
        <begin position="515"/>
        <end position="582"/>
    </location>
</feature>
<feature type="region of interest" description="Disordered" evidence="2">
    <location>
        <begin position="481"/>
        <end position="501"/>
    </location>
</feature>
<dbReference type="SMART" id="SM00229">
    <property type="entry name" value="RasGEFN"/>
    <property type="match status" value="1"/>
</dbReference>
<dbReference type="InterPro" id="IPR001895">
    <property type="entry name" value="RASGEF_cat_dom"/>
</dbReference>
<feature type="domain" description="Ras-GEF" evidence="3">
    <location>
        <begin position="1100"/>
        <end position="1342"/>
    </location>
</feature>
<dbReference type="Pfam" id="PF00617">
    <property type="entry name" value="RasGEF"/>
    <property type="match status" value="1"/>
</dbReference>
<evidence type="ECO:0000259" key="4">
    <source>
        <dbReference type="PROSITE" id="PS50212"/>
    </source>
</evidence>
<dbReference type="Pfam" id="PF00618">
    <property type="entry name" value="RasGEF_N"/>
    <property type="match status" value="1"/>
</dbReference>
<dbReference type="InterPro" id="IPR018713">
    <property type="entry name" value="MPAB/Lcp_cat_dom"/>
</dbReference>
<dbReference type="SUPFAM" id="SSF52540">
    <property type="entry name" value="P-loop containing nucleoside triphosphate hydrolases"/>
    <property type="match status" value="1"/>
</dbReference>
<keyword evidence="1" id="KW-0344">Guanine-nucleotide releasing factor</keyword>
<dbReference type="PANTHER" id="PTHR37539:SF1">
    <property type="entry name" value="ER-BOUND OXYGENASE MPAB_MPAB'_RUBBER OXYGENASE CATALYTIC DOMAIN-CONTAINING PROTEIN"/>
    <property type="match status" value="1"/>
</dbReference>
<sequence length="1359" mass="151742">MAWPNPFRRKTANTRDCWGYTFELTDKHLTPEQCEPLKHSYDVLAEKVLDRLNEISPPQSKQLPRGNSQCATTAKNDTYKKDAPEDAPKGSPRDLYAILKEHENSDELLHRFWDDVNTVPSWVDWEQIQRGQDVFYRYGGAMLTGLAYQSLLGGMGAARVVETLARTGGFSTKVARGRLFETTQHILQCTKSLESMQPGGDGFASTIRVRLLHAAVRQRIMKLRAGRPAYYDVEAWGIPINDLDNLATITTFSASLIWMSLPRQGIFVRKQETIDYIALWRYIGYVIGCPDGHFETPGQARRMMEALLLYEIDPSPTSKIMANNIIKSLEGQPPGYTSADFLVASARWLNGNDLCDALGLSRPSTYYWTLIIGQCLFFCVFCYTYRAIPYLDKRKIETLKSVFYEIIVHSKFGLKGQESTFSFKYVPEYSTITEMGECEEEKASFSHVESRNLKAFVIGRFERQANAQYYAAGAGRNKHILNANNSSHSGGAGPRRGSRPTLLKASVSSAAIAGAANEHARQARPLVKSRSQSSSLLELKRPGRPAKGAAGGDDETAQQERSSASANASNSANNSSSNAVQDDDEVAGAIDALRHFRPFHNPELSQPLPEINIAIVGSSSVGKSTFVQCALELPALPESQATERRISIVGDDRIYLVRLLEVPLNEVDIDDDNDDPINWPDTIEDKMMPHVDGVVALYDIQDKSSVEDLPETLSAITKTSIPTVLIANKSDTPPAEREIDPSSFEQAAKRNLGSVPTFQVSDSNPEGHKRGLVTLLNAIVQVSQTSPEEHQRSSSAHRRRAHTNAVRSLSPRIPSAGHSRANSEHTGFVDLKHARVDSKFPAHDQGDRLKVPDDQMGSSFLLEESGSEPATTSSRSSFSGDQDRVPGSSPSSILAESGATFDELVDRLLDQPTSKADLKYTDIFLALYRNFAAPGKLLEAIVQRFDTLEQNASPMIAKSASQLRYLHVLQKWVSGYPGDFAFPKTKRRLQTFATKLSDSRIFAAASREIGLAIDIIAADDDTEWACNDKDSTLLDDPEFNFDSTLSGSTLYDEVTIDNLPKLANQQLLYVEQAQRVASGLHPIPRNPLTKIEWRTLMERPDDLIARELTRMDWIMFSSIRPRDLVRHVSLSKEQKNSCRNLAHVNRMIEHFNQLASWVANYVLLRDKPKHRALMLEKFMRVARKLRELNNYNALGAIIAGVKSTAVHRLAQTRELLPPNVGKDWLKLEILMAPSRSHFAYRLAWENSSTERIPYLPLHRRDLATAEEGNKTFIGDEKDGRINWKKFEIMGDVIVSLQRAQGMPYKNLGGLAGNKEIKELVLDVKLMKDEEELYERSVACEPPGNAAAGSTAKFKEFFRR</sequence>
<dbReference type="InterPro" id="IPR037473">
    <property type="entry name" value="Lcp-like"/>
</dbReference>
<evidence type="ECO:0000313" key="6">
    <source>
        <dbReference type="Proteomes" id="UP000070133"/>
    </source>
</evidence>
<feature type="region of interest" description="Disordered" evidence="2">
    <location>
        <begin position="56"/>
        <end position="92"/>
    </location>
</feature>
<feature type="domain" description="N-terminal Ras-GEF" evidence="4">
    <location>
        <begin position="892"/>
        <end position="1017"/>
    </location>
</feature>
<dbReference type="STRING" id="321146.A0A139HYC8"/>
<dbReference type="Pfam" id="PF09995">
    <property type="entry name" value="MPAB_Lcp_cat"/>
    <property type="match status" value="1"/>
</dbReference>
<dbReference type="PROSITE" id="PS51419">
    <property type="entry name" value="RAB"/>
    <property type="match status" value="1"/>
</dbReference>
<accession>A0A139HYC8</accession>
<feature type="compositionally biased region" description="Polar residues" evidence="2">
    <location>
        <begin position="869"/>
        <end position="880"/>
    </location>
</feature>
<gene>
    <name evidence="5" type="ORF">AC578_426</name>
</gene>
<dbReference type="GO" id="GO:0007264">
    <property type="term" value="P:small GTPase-mediated signal transduction"/>
    <property type="evidence" value="ECO:0007669"/>
    <property type="project" value="InterPro"/>
</dbReference>
<comment type="caution">
    <text evidence="5">The sequence shown here is derived from an EMBL/GenBank/DDBJ whole genome shotgun (WGS) entry which is preliminary data.</text>
</comment>
<evidence type="ECO:0008006" key="7">
    <source>
        <dbReference type="Google" id="ProtNLM"/>
    </source>
</evidence>
<dbReference type="EMBL" id="LFZN01000002">
    <property type="protein sequence ID" value="KXT07352.1"/>
    <property type="molecule type" value="Genomic_DNA"/>
</dbReference>
<feature type="compositionally biased region" description="Low complexity" evidence="2">
    <location>
        <begin position="859"/>
        <end position="868"/>
    </location>
</feature>
<dbReference type="Gene3D" id="3.40.50.300">
    <property type="entry name" value="P-loop containing nucleotide triphosphate hydrolases"/>
    <property type="match status" value="1"/>
</dbReference>
<reference evidence="5 6" key="1">
    <citation type="submission" date="2015-07" db="EMBL/GenBank/DDBJ databases">
        <title>Comparative genomics of the Sigatoka disease complex on banana suggests a link between parallel evolutionary changes in Pseudocercospora fijiensis and Pseudocercospora eumusae and increased virulence on the banana host.</title>
        <authorList>
            <person name="Chang T.-C."/>
            <person name="Salvucci A."/>
            <person name="Crous P.W."/>
            <person name="Stergiopoulos I."/>
        </authorList>
    </citation>
    <scope>NUCLEOTIDE SEQUENCE [LARGE SCALE GENOMIC DNA]</scope>
    <source>
        <strain evidence="5 6">CBS 114824</strain>
    </source>
</reference>
<dbReference type="SMART" id="SM00147">
    <property type="entry name" value="RasGEF"/>
    <property type="match status" value="1"/>
</dbReference>
<feature type="region of interest" description="Disordered" evidence="2">
    <location>
        <begin position="784"/>
        <end position="828"/>
    </location>
</feature>
<evidence type="ECO:0000256" key="2">
    <source>
        <dbReference type="SAM" id="MobiDB-lite"/>
    </source>
</evidence>
<evidence type="ECO:0000256" key="1">
    <source>
        <dbReference type="PROSITE-ProRule" id="PRU00168"/>
    </source>
</evidence>
<dbReference type="Proteomes" id="UP000070133">
    <property type="component" value="Unassembled WGS sequence"/>
</dbReference>
<name>A0A139HYC8_9PEZI</name>
<feature type="region of interest" description="Disordered" evidence="2">
    <location>
        <begin position="859"/>
        <end position="892"/>
    </location>
</feature>
<protein>
    <recommendedName>
        <fullName evidence="7">Ras-GEF domain-containing protein</fullName>
    </recommendedName>
</protein>
<dbReference type="InterPro" id="IPR000651">
    <property type="entry name" value="Ras-like_Gua-exchang_fac_N"/>
</dbReference>
<evidence type="ECO:0000259" key="3">
    <source>
        <dbReference type="PROSITE" id="PS50009"/>
    </source>
</evidence>
<feature type="compositionally biased region" description="Polar residues" evidence="2">
    <location>
        <begin position="56"/>
        <end position="76"/>
    </location>
</feature>
<dbReference type="GO" id="GO:0005085">
    <property type="term" value="F:guanyl-nucleotide exchange factor activity"/>
    <property type="evidence" value="ECO:0007669"/>
    <property type="project" value="UniProtKB-KW"/>
</dbReference>
<dbReference type="SUPFAM" id="SSF48366">
    <property type="entry name" value="Ras GEF"/>
    <property type="match status" value="1"/>
</dbReference>
<organism evidence="5 6">
    <name type="scientific">Pseudocercospora eumusae</name>
    <dbReference type="NCBI Taxonomy" id="321146"/>
    <lineage>
        <taxon>Eukaryota</taxon>
        <taxon>Fungi</taxon>
        <taxon>Dikarya</taxon>
        <taxon>Ascomycota</taxon>
        <taxon>Pezizomycotina</taxon>
        <taxon>Dothideomycetes</taxon>
        <taxon>Dothideomycetidae</taxon>
        <taxon>Mycosphaerellales</taxon>
        <taxon>Mycosphaerellaceae</taxon>
        <taxon>Pseudocercospora</taxon>
    </lineage>
</organism>
<dbReference type="PROSITE" id="PS50212">
    <property type="entry name" value="RASGEF_NTER"/>
    <property type="match status" value="1"/>
</dbReference>